<reference evidence="1 2" key="1">
    <citation type="submission" date="2017-01" db="EMBL/GenBank/DDBJ databases">
        <authorList>
            <person name="Varghese N."/>
            <person name="Submissions S."/>
        </authorList>
    </citation>
    <scope>NUCLEOTIDE SEQUENCE [LARGE SCALE GENOMIC DNA]</scope>
    <source>
        <strain evidence="1 2">RUG2-6</strain>
    </source>
</reference>
<dbReference type="EMBL" id="FTMX01000001">
    <property type="protein sequence ID" value="SIQ01348.1"/>
    <property type="molecule type" value="Genomic_DNA"/>
</dbReference>
<evidence type="ECO:0000313" key="1">
    <source>
        <dbReference type="EMBL" id="SIQ01348.1"/>
    </source>
</evidence>
<protein>
    <submittedName>
        <fullName evidence="1">Uncharacterized protein</fullName>
    </submittedName>
</protein>
<comment type="caution">
    <text evidence="1">The sequence shown here is derived from an EMBL/GenBank/DDBJ whole genome shotgun (WGS) entry which is preliminary data.</text>
</comment>
<proteinExistence type="predicted"/>
<evidence type="ECO:0000313" key="2">
    <source>
        <dbReference type="Proteomes" id="UP000185829"/>
    </source>
</evidence>
<name>A0A9X8R1D1_9BACI</name>
<dbReference type="Proteomes" id="UP000185829">
    <property type="component" value="Unassembled WGS sequence"/>
</dbReference>
<dbReference type="RefSeq" id="WP_076364108.1">
    <property type="nucleotide sequence ID" value="NZ_FTMX01000001.1"/>
</dbReference>
<sequence>MREVLSIPAGKTIKNIKGYGIHAFPYPRNTTYDQSQYIAFRAEKGGKMDMLYSVTNEVVLNPSDKNLECKLHHLDDDSKDRILRYINARKTTKFGFEKKNHTYKFFVLKEEQSLPHEPRPQGRNTAGHTYYTYEEITCGKDEVIVQSKL</sequence>
<accession>A0A9X8R1D1</accession>
<dbReference type="AlphaFoldDB" id="A0A9X8R1D1"/>
<organism evidence="1 2">
    <name type="scientific">Peribacillus simplex</name>
    <dbReference type="NCBI Taxonomy" id="1478"/>
    <lineage>
        <taxon>Bacteria</taxon>
        <taxon>Bacillati</taxon>
        <taxon>Bacillota</taxon>
        <taxon>Bacilli</taxon>
        <taxon>Bacillales</taxon>
        <taxon>Bacillaceae</taxon>
        <taxon>Peribacillus</taxon>
    </lineage>
</organism>
<gene>
    <name evidence="1" type="ORF">SAMN05878482_10178</name>
</gene>